<gene>
    <name evidence="9" type="ORF">AB1Y20_017790</name>
</gene>
<feature type="transmembrane region" description="Helical" evidence="7">
    <location>
        <begin position="1318"/>
        <end position="1336"/>
    </location>
</feature>
<reference evidence="9 10" key="1">
    <citation type="journal article" date="2024" name="Science">
        <title>Giant polyketide synthase enzymes in the biosynthesis of giant marine polyether toxins.</title>
        <authorList>
            <person name="Fallon T.R."/>
            <person name="Shende V.V."/>
            <person name="Wierzbicki I.H."/>
            <person name="Pendleton A.L."/>
            <person name="Watervoot N.F."/>
            <person name="Auber R.P."/>
            <person name="Gonzalez D.J."/>
            <person name="Wisecaver J.H."/>
            <person name="Moore B.S."/>
        </authorList>
    </citation>
    <scope>NUCLEOTIDE SEQUENCE [LARGE SCALE GENOMIC DNA]</scope>
    <source>
        <strain evidence="9 10">12B1</strain>
    </source>
</reference>
<dbReference type="PROSITE" id="PS50008">
    <property type="entry name" value="PIPLC_Y_DOMAIN"/>
    <property type="match status" value="1"/>
</dbReference>
<dbReference type="Pfam" id="PF01094">
    <property type="entry name" value="ANF_receptor"/>
    <property type="match status" value="1"/>
</dbReference>
<dbReference type="Gene3D" id="3.40.50.2300">
    <property type="match status" value="3"/>
</dbReference>
<feature type="transmembrane region" description="Helical" evidence="7">
    <location>
        <begin position="1496"/>
        <end position="1516"/>
    </location>
</feature>
<dbReference type="Pfam" id="PF00387">
    <property type="entry name" value="PI-PLC-Y"/>
    <property type="match status" value="1"/>
</dbReference>
<proteinExistence type="predicted"/>
<dbReference type="PRINTS" id="PR00248">
    <property type="entry name" value="GPCRMGR"/>
</dbReference>
<dbReference type="SMART" id="SM00149">
    <property type="entry name" value="PLCYc"/>
    <property type="match status" value="1"/>
</dbReference>
<dbReference type="EMBL" id="JBGBPQ010000006">
    <property type="protein sequence ID" value="KAL1522821.1"/>
    <property type="molecule type" value="Genomic_DNA"/>
</dbReference>
<feature type="transmembrane region" description="Helical" evidence="7">
    <location>
        <begin position="1417"/>
        <end position="1439"/>
    </location>
</feature>
<name>A0AB34JN45_PRYPA</name>
<keyword evidence="5" id="KW-0675">Receptor</keyword>
<dbReference type="InterPro" id="IPR013320">
    <property type="entry name" value="ConA-like_dom_sf"/>
</dbReference>
<keyword evidence="6" id="KW-0325">Glycoprotein</keyword>
<dbReference type="InterPro" id="IPR028082">
    <property type="entry name" value="Peripla_BP_I"/>
</dbReference>
<dbReference type="InterPro" id="IPR000337">
    <property type="entry name" value="GPCR_3"/>
</dbReference>
<dbReference type="SUPFAM" id="SSF51695">
    <property type="entry name" value="PLC-like phosphodiesterases"/>
    <property type="match status" value="1"/>
</dbReference>
<keyword evidence="4 7" id="KW-0472">Membrane</keyword>
<organism evidence="9 10">
    <name type="scientific">Prymnesium parvum</name>
    <name type="common">Toxic golden alga</name>
    <dbReference type="NCBI Taxonomy" id="97485"/>
    <lineage>
        <taxon>Eukaryota</taxon>
        <taxon>Haptista</taxon>
        <taxon>Haptophyta</taxon>
        <taxon>Prymnesiophyceae</taxon>
        <taxon>Prymnesiales</taxon>
        <taxon>Prymnesiaceae</taxon>
        <taxon>Prymnesium</taxon>
    </lineage>
</organism>
<comment type="subcellular location">
    <subcellularLocation>
        <location evidence="1">Membrane</location>
        <topology evidence="1">Multi-pass membrane protein</topology>
    </subcellularLocation>
</comment>
<evidence type="ECO:0000256" key="2">
    <source>
        <dbReference type="ARBA" id="ARBA00022692"/>
    </source>
</evidence>
<feature type="transmembrane region" description="Helical" evidence="7">
    <location>
        <begin position="1523"/>
        <end position="1542"/>
    </location>
</feature>
<dbReference type="SUPFAM" id="SSF49899">
    <property type="entry name" value="Concanavalin A-like lectins/glucanases"/>
    <property type="match status" value="1"/>
</dbReference>
<evidence type="ECO:0000256" key="5">
    <source>
        <dbReference type="ARBA" id="ARBA00023170"/>
    </source>
</evidence>
<dbReference type="GO" id="GO:0006629">
    <property type="term" value="P:lipid metabolic process"/>
    <property type="evidence" value="ECO:0007669"/>
    <property type="project" value="InterPro"/>
</dbReference>
<keyword evidence="10" id="KW-1185">Reference proteome</keyword>
<dbReference type="GO" id="GO:0016020">
    <property type="term" value="C:membrane"/>
    <property type="evidence" value="ECO:0007669"/>
    <property type="project" value="UniProtKB-SubCell"/>
</dbReference>
<evidence type="ECO:0000256" key="3">
    <source>
        <dbReference type="ARBA" id="ARBA00022989"/>
    </source>
</evidence>
<dbReference type="GO" id="GO:0004930">
    <property type="term" value="F:G protein-coupled receptor activity"/>
    <property type="evidence" value="ECO:0007669"/>
    <property type="project" value="InterPro"/>
</dbReference>
<evidence type="ECO:0000259" key="8">
    <source>
        <dbReference type="PROSITE" id="PS50008"/>
    </source>
</evidence>
<dbReference type="InterPro" id="IPR050726">
    <property type="entry name" value="mGluR"/>
</dbReference>
<evidence type="ECO:0000256" key="7">
    <source>
        <dbReference type="SAM" id="Phobius"/>
    </source>
</evidence>
<feature type="domain" description="PI-PLC Y-box" evidence="8">
    <location>
        <begin position="1634"/>
        <end position="1725"/>
    </location>
</feature>
<dbReference type="SUPFAM" id="SSF53822">
    <property type="entry name" value="Periplasmic binding protein-like I"/>
    <property type="match status" value="1"/>
</dbReference>
<dbReference type="GO" id="GO:0035556">
    <property type="term" value="P:intracellular signal transduction"/>
    <property type="evidence" value="ECO:0007669"/>
    <property type="project" value="InterPro"/>
</dbReference>
<dbReference type="Proteomes" id="UP001515480">
    <property type="component" value="Unassembled WGS sequence"/>
</dbReference>
<accession>A0AB34JN45</accession>
<dbReference type="PANTHER" id="PTHR24060">
    <property type="entry name" value="METABOTROPIC GLUTAMATE RECEPTOR"/>
    <property type="match status" value="1"/>
</dbReference>
<dbReference type="Gene3D" id="2.60.120.200">
    <property type="match status" value="1"/>
</dbReference>
<evidence type="ECO:0000256" key="1">
    <source>
        <dbReference type="ARBA" id="ARBA00004141"/>
    </source>
</evidence>
<keyword evidence="2 7" id="KW-0812">Transmembrane</keyword>
<dbReference type="Pfam" id="PF13385">
    <property type="entry name" value="Laminin_G_3"/>
    <property type="match status" value="1"/>
</dbReference>
<sequence>MAGNAAGFALTFDGFGTDIASTQLPGHIFRGATGLTMTVWCRAFGLKAAPFRSWALTMTTPKSSTFFQPISWRDAGASWGSTVFDSTNVVNGDPRLHINEFHRWRHVAVAWGSAGGSLEVYLDGQLVLNKTGVHQGYNLTQNTAAGVHLGVGVYAFNPTSHVPAESFRGSLDHLQLWMRRLDVEQIRSDFRTYGRNLSFAQPALRYSFDEGAGSLAANSGSAQQVDLLLGSSPDGWRFFTAGSTSTHQYTSPVWAPSDLPGSNRVPGDAPIVHMFRPGSMSNLSLVASTTSVRITSQPAQGELRFGGDRLYVGAHVPTDAVITYDATNATERSSFSFLAVDQNESAIANGTVHLVAEGLPLVVQDPPGCSWPLGHLRCEEVNREVSTREDTPVTIFLVGRSPHGSDRTTAVISRTPDHGTLYQLSPCCDPANRGDIIEEGHEVLDGSSAVVFVPSQDSFGVGLVNLSFYVRDASGATSEPATLTITVVVVEDAPLLETVVENSTSPLTPIFLPLQASDAEGDVVTLTMSRGPAHGSVFIATQDGTLVRLAQFNGGLESGAVILQQAVDVLDVSSFWLSTWRFHPLQILGEQDIFEYGDSVYSWSPRFRNGDSLGEYESGGDEAPVTIHNVTKAMSYRYNPSLTFDKFGYTEFIELKFERPVFPTGVRIGENRGMCSVVLIQGRNSATPNSSFVDLWASGETPESRAACWNEYDLAKRYRIFSPSICEHQGQVDILRLQLDTRSIDDWNEIDFVELLGTQTLKDGVLPADTTGVWYVPDPGFVGEDSIYIIGYDCAFNNDRASKPLHVPIFVSGDFPPPSPPARVIVSEVRIGLLLPMFETEAAGYSNVVWSPRVGAYQALREINNKSDGIADDLLPETQLLFVYRDSKCDSVQSLAMVLEQTQDAFGGAGVSAIVGAGCSSASVMAAQVAQGSQVPIISPSSTSPSLSDSNAYPFFLRTIPSDSFSVVAMVDLLLHLWKYSSVAVVHSTDAYGTGAASAFSEVALSSGISVVTTQSFAKDSPSFWAQQRALLQSGSRVILLFSPTSDAGRFLRTALSVGVGGPGYLWLGTDSLADAGLWEGDPYLATNATLRDEVLTGIFCLRPALLSHATDRYSDYLLRRQKLPKNHGDVGSCNLETDDTGVYLWAQDHDDNQSTPLACSGFDLSRDGPYDAFAYDAVFAIAHAVHDLLTVQNVTKIVGIELLNTLLEKVHFDGVTGPLSFYEGNANLLYRGDRRDGVTYEIFNYVGRMRYKLKVMVSAYQCIAAVPTVFDLRAPPGLEEYTRWMQALELPSRLGVDLVIPSACFGSYRTRLLVSSSWPLVLIGVLALGFVSIELRRNSINTWRDAFAGLRRGLEKTLPPTLSITFLLVPSTATRIFKTFLCDRYEYNEGEVRRYVQDDLSLSCDSDEYASTWRTAFAMLLIWPVGVPILYAWLLWAFKEPLAIQRSDSLKRAVEFLAGDYKPGAFWWEPLEMCRKLTLTGWLLLISEELEQARVLWALLSTISFLSFFLVFRPVRRGEGSFLMVIVQLSLVLVYTCVLVIKSCDGSSLTSQRDSATATLRASCRTFGFGDTADGDLSDAMQCVPPNTPLPILSVNERRLLDMLGLSRVDQYLIEGLQVQDIPSAISGDHVMLSEDQLSTRTSARLAADPPPQVGHLQRLTARWLMRPYPHGLRFSGKNMNPLPGWLVGAQSVTLNMCQNDLPVQLHHALFYGSGGYVLKPQEMLTHTMASPAESMDMQSYWPQLRERYHRTTVEVLSLHNLPKVRLGVCHVPLETFNLRLRLL</sequence>
<evidence type="ECO:0000313" key="10">
    <source>
        <dbReference type="Proteomes" id="UP001515480"/>
    </source>
</evidence>
<evidence type="ECO:0000256" key="4">
    <source>
        <dbReference type="ARBA" id="ARBA00023136"/>
    </source>
</evidence>
<dbReference type="Gene3D" id="3.20.20.190">
    <property type="entry name" value="Phosphatidylinositol (PI) phosphodiesterase"/>
    <property type="match status" value="1"/>
</dbReference>
<dbReference type="GO" id="GO:0004435">
    <property type="term" value="F:phosphatidylinositol-4,5-bisphosphate phospholipase C activity"/>
    <property type="evidence" value="ECO:0007669"/>
    <property type="project" value="InterPro"/>
</dbReference>
<keyword evidence="3 7" id="KW-1133">Transmembrane helix</keyword>
<comment type="caution">
    <text evidence="9">The sequence shown here is derived from an EMBL/GenBank/DDBJ whole genome shotgun (WGS) entry which is preliminary data.</text>
</comment>
<protein>
    <recommendedName>
        <fullName evidence="8">PI-PLC Y-box domain-containing protein</fullName>
    </recommendedName>
</protein>
<dbReference type="InterPro" id="IPR001711">
    <property type="entry name" value="PLipase_C_Pinositol-sp_Y"/>
</dbReference>
<dbReference type="InterPro" id="IPR001828">
    <property type="entry name" value="ANF_lig-bd_rcpt"/>
</dbReference>
<evidence type="ECO:0000256" key="6">
    <source>
        <dbReference type="ARBA" id="ARBA00023180"/>
    </source>
</evidence>
<dbReference type="InterPro" id="IPR017946">
    <property type="entry name" value="PLC-like_Pdiesterase_TIM-brl"/>
</dbReference>
<evidence type="ECO:0000313" key="9">
    <source>
        <dbReference type="EMBL" id="KAL1522821.1"/>
    </source>
</evidence>